<evidence type="ECO:0000313" key="4">
    <source>
        <dbReference type="EMBL" id="SEV85364.1"/>
    </source>
</evidence>
<comment type="subunit">
    <text evidence="2">Interacts with ribosomal protein uL14 (rplN).</text>
</comment>
<dbReference type="EMBL" id="DYYI01000010">
    <property type="protein sequence ID" value="HJE18947.1"/>
    <property type="molecule type" value="Genomic_DNA"/>
</dbReference>
<comment type="similarity">
    <text evidence="1 2">Belongs to the Iojap/RsfS family.</text>
</comment>
<dbReference type="RefSeq" id="WP_091473572.1">
    <property type="nucleotide sequence ID" value="NZ_FOIT01000001.1"/>
</dbReference>
<dbReference type="Proteomes" id="UP000243605">
    <property type="component" value="Unassembled WGS sequence"/>
</dbReference>
<evidence type="ECO:0000256" key="2">
    <source>
        <dbReference type="HAMAP-Rule" id="MF_01477"/>
    </source>
</evidence>
<dbReference type="GO" id="GO:0042256">
    <property type="term" value="P:cytosolic ribosome assembly"/>
    <property type="evidence" value="ECO:0007669"/>
    <property type="project" value="UniProtKB-UniRule"/>
</dbReference>
<keyword evidence="5" id="KW-1185">Reference proteome</keyword>
<dbReference type="InterPro" id="IPR043519">
    <property type="entry name" value="NT_sf"/>
</dbReference>
<name>A0A662Z1P3_9STAP</name>
<keyword evidence="2" id="KW-0810">Translation regulation</keyword>
<dbReference type="Gene3D" id="3.30.460.10">
    <property type="entry name" value="Beta Polymerase, domain 2"/>
    <property type="match status" value="1"/>
</dbReference>
<dbReference type="OrthoDB" id="9793681at2"/>
<dbReference type="GO" id="GO:0090071">
    <property type="term" value="P:negative regulation of ribosome biogenesis"/>
    <property type="evidence" value="ECO:0007669"/>
    <property type="project" value="UniProtKB-UniRule"/>
</dbReference>
<dbReference type="NCBIfam" id="TIGR00090">
    <property type="entry name" value="rsfS_iojap_ybeB"/>
    <property type="match status" value="1"/>
</dbReference>
<reference evidence="3" key="2">
    <citation type="journal article" date="2021" name="PeerJ">
        <title>Extensive microbial diversity within the chicken gut microbiome revealed by metagenomics and culture.</title>
        <authorList>
            <person name="Gilroy R."/>
            <person name="Ravi A."/>
            <person name="Getino M."/>
            <person name="Pursley I."/>
            <person name="Horton D.L."/>
            <person name="Alikhan N.F."/>
            <person name="Baker D."/>
            <person name="Gharbi K."/>
            <person name="Hall N."/>
            <person name="Watson M."/>
            <person name="Adriaenssens E.M."/>
            <person name="Foster-Nyarko E."/>
            <person name="Jarju S."/>
            <person name="Secka A."/>
            <person name="Antonio M."/>
            <person name="Oren A."/>
            <person name="Chaudhuri R.R."/>
            <person name="La Ragione R."/>
            <person name="Hildebrand F."/>
            <person name="Pallen M.J."/>
        </authorList>
    </citation>
    <scope>NUCLEOTIDE SEQUENCE</scope>
    <source>
        <strain evidence="3">6019</strain>
    </source>
</reference>
<comment type="function">
    <text evidence="2">Functions as a ribosomal silencing factor. Interacts with ribosomal protein uL14 (rplN), blocking formation of intersubunit bridge B8. Prevents association of the 30S and 50S ribosomal subunits and the formation of functional ribosomes, thus repressing translation.</text>
</comment>
<keyword evidence="2" id="KW-0678">Repressor</keyword>
<dbReference type="EMBL" id="FOIT01000001">
    <property type="protein sequence ID" value="SEV85364.1"/>
    <property type="molecule type" value="Genomic_DNA"/>
</dbReference>
<evidence type="ECO:0000313" key="5">
    <source>
        <dbReference type="Proteomes" id="UP000243605"/>
    </source>
</evidence>
<dbReference type="Proteomes" id="UP000763505">
    <property type="component" value="Unassembled WGS sequence"/>
</dbReference>
<sequence length="110" mass="12520">MTSKELLNILVEACDDKRADDIATFNVKESSSVTDYYIICHAGSDRQVQAISEHVIEIAREQGKDVLVEGMKEGKWVLVDAEDVIVHIFLKPERSYYNLERLFTSGEKLD</sequence>
<dbReference type="GO" id="GO:0017148">
    <property type="term" value="P:negative regulation of translation"/>
    <property type="evidence" value="ECO:0007669"/>
    <property type="project" value="UniProtKB-UniRule"/>
</dbReference>
<comment type="subcellular location">
    <subcellularLocation>
        <location evidence="2">Cytoplasm</location>
    </subcellularLocation>
</comment>
<dbReference type="GO" id="GO:0043023">
    <property type="term" value="F:ribosomal large subunit binding"/>
    <property type="evidence" value="ECO:0007669"/>
    <property type="project" value="TreeGrafter"/>
</dbReference>
<dbReference type="Pfam" id="PF02410">
    <property type="entry name" value="RsfS"/>
    <property type="match status" value="1"/>
</dbReference>
<reference evidence="4 5" key="1">
    <citation type="submission" date="2016-10" db="EMBL/GenBank/DDBJ databases">
        <authorList>
            <person name="Varghese N."/>
            <person name="Submissions S."/>
        </authorList>
    </citation>
    <scope>NUCLEOTIDE SEQUENCE [LARGE SCALE GENOMIC DNA]</scope>
    <source>
        <strain evidence="4 5">IBRC-M10081</strain>
    </source>
</reference>
<organism evidence="4 5">
    <name type="scientific">Aliicoccus persicus</name>
    <dbReference type="NCBI Taxonomy" id="930138"/>
    <lineage>
        <taxon>Bacteria</taxon>
        <taxon>Bacillati</taxon>
        <taxon>Bacillota</taxon>
        <taxon>Bacilli</taxon>
        <taxon>Bacillales</taxon>
        <taxon>Staphylococcaceae</taxon>
        <taxon>Aliicoccus</taxon>
    </lineage>
</organism>
<keyword evidence="2" id="KW-0963">Cytoplasm</keyword>
<dbReference type="PANTHER" id="PTHR21043:SF0">
    <property type="entry name" value="MITOCHONDRIAL ASSEMBLY OF RIBOSOMAL LARGE SUBUNIT PROTEIN 1"/>
    <property type="match status" value="1"/>
</dbReference>
<dbReference type="HAMAP" id="MF_01477">
    <property type="entry name" value="Iojap_RsfS"/>
    <property type="match status" value="1"/>
</dbReference>
<evidence type="ECO:0000256" key="1">
    <source>
        <dbReference type="ARBA" id="ARBA00010574"/>
    </source>
</evidence>
<proteinExistence type="inferred from homology"/>
<accession>A0A662Z1P3</accession>
<reference evidence="3" key="3">
    <citation type="submission" date="2021-09" db="EMBL/GenBank/DDBJ databases">
        <authorList>
            <person name="Gilroy R."/>
        </authorList>
    </citation>
    <scope>NUCLEOTIDE SEQUENCE</scope>
    <source>
        <strain evidence="3">6019</strain>
    </source>
</reference>
<gene>
    <name evidence="2 3" type="primary">rsfS</name>
    <name evidence="3" type="ORF">K8V35_01155</name>
    <name evidence="4" type="ORF">SAMN05192557_0497</name>
</gene>
<dbReference type="AlphaFoldDB" id="A0A662Z1P3"/>
<protein>
    <recommendedName>
        <fullName evidence="2">Ribosomal silencing factor RsfS</fullName>
    </recommendedName>
</protein>
<evidence type="ECO:0000313" key="3">
    <source>
        <dbReference type="EMBL" id="HJE18947.1"/>
    </source>
</evidence>
<dbReference type="PANTHER" id="PTHR21043">
    <property type="entry name" value="IOJAP SUPERFAMILY ORTHOLOG"/>
    <property type="match status" value="1"/>
</dbReference>
<dbReference type="InterPro" id="IPR004394">
    <property type="entry name" value="Iojap/RsfS/C7orf30"/>
</dbReference>
<dbReference type="SUPFAM" id="SSF81301">
    <property type="entry name" value="Nucleotidyltransferase"/>
    <property type="match status" value="1"/>
</dbReference>
<dbReference type="GO" id="GO:0005737">
    <property type="term" value="C:cytoplasm"/>
    <property type="evidence" value="ECO:0007669"/>
    <property type="project" value="UniProtKB-SubCell"/>
</dbReference>